<name>A0ABS9P832_9GAMM</name>
<proteinExistence type="predicted"/>
<feature type="chain" id="PRO_5046230740" description="Lipid/polyisoprenoid-binding YceI-like domain-containing protein" evidence="1">
    <location>
        <begin position="25"/>
        <end position="168"/>
    </location>
</feature>
<organism evidence="2 3">
    <name type="scientific">Billgrantia campisalis</name>
    <dbReference type="NCBI Taxonomy" id="74661"/>
    <lineage>
        <taxon>Bacteria</taxon>
        <taxon>Pseudomonadati</taxon>
        <taxon>Pseudomonadota</taxon>
        <taxon>Gammaproteobacteria</taxon>
        <taxon>Oceanospirillales</taxon>
        <taxon>Halomonadaceae</taxon>
        <taxon>Billgrantia</taxon>
    </lineage>
</organism>
<keyword evidence="3" id="KW-1185">Reference proteome</keyword>
<evidence type="ECO:0000256" key="1">
    <source>
        <dbReference type="SAM" id="SignalP"/>
    </source>
</evidence>
<evidence type="ECO:0008006" key="4">
    <source>
        <dbReference type="Google" id="ProtNLM"/>
    </source>
</evidence>
<keyword evidence="1" id="KW-0732">Signal</keyword>
<dbReference type="EMBL" id="JABFUC010000006">
    <property type="protein sequence ID" value="MCG6657936.1"/>
    <property type="molecule type" value="Genomic_DNA"/>
</dbReference>
<protein>
    <recommendedName>
        <fullName evidence="4">Lipid/polyisoprenoid-binding YceI-like domain-containing protein</fullName>
    </recommendedName>
</protein>
<gene>
    <name evidence="2" type="ORF">HOP52_09230</name>
</gene>
<reference evidence="2 3" key="1">
    <citation type="submission" date="2020-05" db="EMBL/GenBank/DDBJ databases">
        <title>Comparative genomic analysis of denitrifying bacteria from Halomonas genus.</title>
        <authorList>
            <person name="Wang L."/>
            <person name="Shao Z."/>
        </authorList>
    </citation>
    <scope>NUCLEOTIDE SEQUENCE [LARGE SCALE GENOMIC DNA]</scope>
    <source>
        <strain evidence="2 3">A4</strain>
    </source>
</reference>
<dbReference type="Proteomes" id="UP000814385">
    <property type="component" value="Unassembled WGS sequence"/>
</dbReference>
<sequence length="168" mass="18096">MNGWKLASLGALLMVGLAPASLLADRLAGTLDGKEWQWYILKEGNDANATFTDLGGIYSVDILGVVDPDSWRTRDGFSISLSVVDGELVDFDVIHLISTTAMPPVYTSEDADVRLRLESFSVEGNVAHVAGRVDGTLALQESLGEPPSLEEGIEVAVEFDIEALQIEF</sequence>
<evidence type="ECO:0000313" key="3">
    <source>
        <dbReference type="Proteomes" id="UP000814385"/>
    </source>
</evidence>
<dbReference type="RefSeq" id="WP_238977081.1">
    <property type="nucleotide sequence ID" value="NZ_JABFUC010000006.1"/>
</dbReference>
<accession>A0ABS9P832</accession>
<comment type="caution">
    <text evidence="2">The sequence shown here is derived from an EMBL/GenBank/DDBJ whole genome shotgun (WGS) entry which is preliminary data.</text>
</comment>
<evidence type="ECO:0000313" key="2">
    <source>
        <dbReference type="EMBL" id="MCG6657936.1"/>
    </source>
</evidence>
<feature type="signal peptide" evidence="1">
    <location>
        <begin position="1"/>
        <end position="24"/>
    </location>
</feature>